<keyword evidence="3" id="KW-1185">Reference proteome</keyword>
<reference evidence="2 3" key="1">
    <citation type="submission" date="2017-09" db="EMBL/GenBank/DDBJ databases">
        <authorList>
            <person name="Ehlers B."/>
            <person name="Leendertz F.H."/>
        </authorList>
    </citation>
    <scope>NUCLEOTIDE SEQUENCE [LARGE SCALE GENOMIC DNA]</scope>
    <source>
        <strain evidence="2 3">CGMCC 4.6857</strain>
    </source>
</reference>
<proteinExistence type="predicted"/>
<organism evidence="2 3">
    <name type="scientific">Paractinoplanes atraurantiacus</name>
    <dbReference type="NCBI Taxonomy" id="1036182"/>
    <lineage>
        <taxon>Bacteria</taxon>
        <taxon>Bacillati</taxon>
        <taxon>Actinomycetota</taxon>
        <taxon>Actinomycetes</taxon>
        <taxon>Micromonosporales</taxon>
        <taxon>Micromonosporaceae</taxon>
        <taxon>Paractinoplanes</taxon>
    </lineage>
</organism>
<dbReference type="AlphaFoldDB" id="A0A285IPD1"/>
<evidence type="ECO:0000256" key="1">
    <source>
        <dbReference type="SAM" id="MobiDB-lite"/>
    </source>
</evidence>
<gene>
    <name evidence="2" type="ORF">SAMN05421748_110154</name>
</gene>
<accession>A0A285IPD1</accession>
<dbReference type="OrthoDB" id="3298512at2"/>
<dbReference type="EMBL" id="OBDY01000010">
    <property type="protein sequence ID" value="SNY49865.1"/>
    <property type="molecule type" value="Genomic_DNA"/>
</dbReference>
<feature type="region of interest" description="Disordered" evidence="1">
    <location>
        <begin position="40"/>
        <end position="60"/>
    </location>
</feature>
<evidence type="ECO:0000313" key="2">
    <source>
        <dbReference type="EMBL" id="SNY49865.1"/>
    </source>
</evidence>
<dbReference type="RefSeq" id="WP_097322247.1">
    <property type="nucleotide sequence ID" value="NZ_OBDY01000010.1"/>
</dbReference>
<dbReference type="Proteomes" id="UP000219612">
    <property type="component" value="Unassembled WGS sequence"/>
</dbReference>
<protein>
    <submittedName>
        <fullName evidence="2">Uncharacterized protein</fullName>
    </submittedName>
</protein>
<sequence length="60" mass="6918">MLMNSELMLVLAHEHHRDLIAETDRRRLFTSARLTRAARKASKKRAVRGQPAGFFTARRA</sequence>
<evidence type="ECO:0000313" key="3">
    <source>
        <dbReference type="Proteomes" id="UP000219612"/>
    </source>
</evidence>
<name>A0A285IPD1_9ACTN</name>